<dbReference type="Pfam" id="PF02515">
    <property type="entry name" value="CoA_transf_3"/>
    <property type="match status" value="1"/>
</dbReference>
<dbReference type="SUPFAM" id="SSF89796">
    <property type="entry name" value="CoA-transferase family III (CaiB/BaiF)"/>
    <property type="match status" value="1"/>
</dbReference>
<name>A0A0J9B8R3_9FIRM</name>
<evidence type="ECO:0000313" key="2">
    <source>
        <dbReference type="Proteomes" id="UP000037392"/>
    </source>
</evidence>
<dbReference type="PANTHER" id="PTHR48228">
    <property type="entry name" value="SUCCINYL-COA--D-CITRAMALATE COA-TRANSFERASE"/>
    <property type="match status" value="1"/>
</dbReference>
<dbReference type="RefSeq" id="WP_048929174.1">
    <property type="nucleotide sequence ID" value="NZ_KQ235875.1"/>
</dbReference>
<dbReference type="InterPro" id="IPR003673">
    <property type="entry name" value="CoA-Trfase_fam_III"/>
</dbReference>
<dbReference type="EMBL" id="ADLK01000078">
    <property type="protein sequence ID" value="KMW08797.1"/>
    <property type="molecule type" value="Genomic_DNA"/>
</dbReference>
<evidence type="ECO:0000313" key="1">
    <source>
        <dbReference type="EMBL" id="KMW08797.1"/>
    </source>
</evidence>
<dbReference type="InterPro" id="IPR023606">
    <property type="entry name" value="CoA-Trfase_III_dom_1_sf"/>
</dbReference>
<gene>
    <name evidence="1" type="ORF">HMPREF9470_00694</name>
</gene>
<proteinExistence type="predicted"/>
<dbReference type="Gene3D" id="3.30.1540.10">
    <property type="entry name" value="formyl-coa transferase, domain 3"/>
    <property type="match status" value="1"/>
</dbReference>
<dbReference type="GO" id="GO:0003824">
    <property type="term" value="F:catalytic activity"/>
    <property type="evidence" value="ECO:0007669"/>
    <property type="project" value="InterPro"/>
</dbReference>
<sequence>MGESTDYRPLEGIKVVELSTMVAAGSCGRMLADWGAEVIKVESAGGDMFRSFPKTFFVPCTMDENPLFDNLNAGKRGIVLNLKTLGGMDAMHRLLADADIFLTNTRPKALERLGLDYASLKEAYPKLIMANVNGFGEKGPKKDNPGFDTVAFWASSGFNADMMVDGPDSYPVYSSAGPGDIVTAMGLCYAITAALYKRSQTGLGDHVSSSLYGTALWCFHIMAVATEKQYGYTYPKTRENSAPTGAPFRTKDNEWVMTTILQIEKQWPILCNALGVPELGTDPRYNTAIKQRDPEVRKYLMKRFEEIYKTKTADEWCRILTDADIVNDRLAHYKDMETSEQAWANEYIHEVTCPNGKKSILVRPAMRSEKMGIPQWKRGPMLGEHTEEVLREYGYTDEQIEEMKKKEAAVQLDVSGYPHLDQSSILPDGMTGFSDGGQS</sequence>
<organism evidence="1 2">
    <name type="scientific">[Clostridium] citroniae WAL-19142</name>
    <dbReference type="NCBI Taxonomy" id="742734"/>
    <lineage>
        <taxon>Bacteria</taxon>
        <taxon>Bacillati</taxon>
        <taxon>Bacillota</taxon>
        <taxon>Clostridia</taxon>
        <taxon>Lachnospirales</taxon>
        <taxon>Lachnospiraceae</taxon>
        <taxon>Enterocloster</taxon>
    </lineage>
</organism>
<protein>
    <recommendedName>
        <fullName evidence="3">Formyl-CoA transferase</fullName>
    </recommendedName>
</protein>
<comment type="caution">
    <text evidence="1">The sequence shown here is derived from an EMBL/GenBank/DDBJ whole genome shotgun (WGS) entry which is preliminary data.</text>
</comment>
<dbReference type="Proteomes" id="UP000037392">
    <property type="component" value="Unassembled WGS sequence"/>
</dbReference>
<accession>A0A0J9B8R3</accession>
<dbReference type="InterPro" id="IPR050509">
    <property type="entry name" value="CoA-transferase_III"/>
</dbReference>
<dbReference type="GeneID" id="93165453"/>
<evidence type="ECO:0008006" key="3">
    <source>
        <dbReference type="Google" id="ProtNLM"/>
    </source>
</evidence>
<dbReference type="OrthoDB" id="9797653at2"/>
<dbReference type="InterPro" id="IPR044855">
    <property type="entry name" value="CoA-Trfase_III_dom3_sf"/>
</dbReference>
<dbReference type="Gene3D" id="3.40.50.10540">
    <property type="entry name" value="Crotonobetainyl-coa:carnitine coa-transferase, domain 1"/>
    <property type="match status" value="1"/>
</dbReference>
<dbReference type="PANTHER" id="PTHR48228:SF2">
    <property type="entry name" value="E-CINNAMOYL-COA:R-PHENYLLACTATE COA TRANSFERASE LARGE SUBUNIT"/>
    <property type="match status" value="1"/>
</dbReference>
<reference evidence="1 2" key="1">
    <citation type="submission" date="2011-04" db="EMBL/GenBank/DDBJ databases">
        <title>The Genome Sequence of Clostridium citroniae WAL-19142.</title>
        <authorList>
            <consortium name="The Broad Institute Genome Sequencing Platform"/>
            <person name="Earl A."/>
            <person name="Ward D."/>
            <person name="Feldgarden M."/>
            <person name="Gevers D."/>
            <person name="Warren Y.A."/>
            <person name="Tyrrell K.L."/>
            <person name="Citron D.M."/>
            <person name="Goldstein E.J."/>
            <person name="Daigneault M."/>
            <person name="Allen-Vercoe E."/>
            <person name="Young S.K."/>
            <person name="Zeng Q."/>
            <person name="Gargeya S."/>
            <person name="Fitzgerald M."/>
            <person name="Haas B."/>
            <person name="Abouelleil A."/>
            <person name="Alvarado L."/>
            <person name="Arachchi H.M."/>
            <person name="Berlin A."/>
            <person name="Brown A."/>
            <person name="Chapman S.B."/>
            <person name="Chen Z."/>
            <person name="Dunbar C."/>
            <person name="Freedman E."/>
            <person name="Gearin G."/>
            <person name="Gellesch M."/>
            <person name="Goldberg J."/>
            <person name="Griggs A."/>
            <person name="Gujja S."/>
            <person name="Heilman E.R."/>
            <person name="Heiman D."/>
            <person name="Howarth C."/>
            <person name="Larson L."/>
            <person name="Lui A."/>
            <person name="MacDonald P.J."/>
            <person name="Mehta T."/>
            <person name="Montmayeur A."/>
            <person name="Murphy C."/>
            <person name="Neiman D."/>
            <person name="Pearson M."/>
            <person name="Priest M."/>
            <person name="Roberts A."/>
            <person name="Saif S."/>
            <person name="Shea T."/>
            <person name="Shenoy N."/>
            <person name="Sisk P."/>
            <person name="Stolte C."/>
            <person name="Sykes S."/>
            <person name="White J."/>
            <person name="Yandava C."/>
            <person name="Wortman J."/>
            <person name="Nusbaum C."/>
            <person name="Birren B."/>
        </authorList>
    </citation>
    <scope>NUCLEOTIDE SEQUENCE [LARGE SCALE GENOMIC DNA]</scope>
    <source>
        <strain evidence="1 2">WAL-19142</strain>
    </source>
</reference>
<dbReference type="AlphaFoldDB" id="A0A0J9B8R3"/>
<dbReference type="PATRIC" id="fig|742734.4.peg.740"/>